<reference evidence="2" key="1">
    <citation type="submission" date="2017-09" db="EMBL/GenBank/DDBJ databases">
        <title>Depth-based differentiation of microbial function through sediment-hosted aquifers and enrichment of novel symbionts in the deep terrestrial subsurface.</title>
        <authorList>
            <person name="Probst A.J."/>
            <person name="Ladd B."/>
            <person name="Jarett J.K."/>
            <person name="Geller-Mcgrath D.E."/>
            <person name="Sieber C.M.K."/>
            <person name="Emerson J.B."/>
            <person name="Anantharaman K."/>
            <person name="Thomas B.C."/>
            <person name="Malmstrom R."/>
            <person name="Stieglmeier M."/>
            <person name="Klingl A."/>
            <person name="Woyke T."/>
            <person name="Ryan C.M."/>
            <person name="Banfield J.F."/>
        </authorList>
    </citation>
    <scope>NUCLEOTIDE SEQUENCE [LARGE SCALE GENOMIC DNA]</scope>
</reference>
<dbReference type="PANTHER" id="PTHR39189:SF1">
    <property type="entry name" value="UPF0173 METAL-DEPENDENT HYDROLASE YTKL"/>
    <property type="match status" value="1"/>
</dbReference>
<proteinExistence type="predicted"/>
<comment type="caution">
    <text evidence="1">The sequence shown here is derived from an EMBL/GenBank/DDBJ whole genome shotgun (WGS) entry which is preliminary data.</text>
</comment>
<dbReference type="EMBL" id="PFWS01000033">
    <property type="protein sequence ID" value="PJA47295.1"/>
    <property type="molecule type" value="Genomic_DNA"/>
</dbReference>
<dbReference type="SUPFAM" id="SSF56281">
    <property type="entry name" value="Metallo-hydrolase/oxidoreductase"/>
    <property type="match status" value="1"/>
</dbReference>
<evidence type="ECO:0000313" key="1">
    <source>
        <dbReference type="EMBL" id="PJA47295.1"/>
    </source>
</evidence>
<evidence type="ECO:0000313" key="2">
    <source>
        <dbReference type="Proteomes" id="UP000229749"/>
    </source>
</evidence>
<evidence type="ECO:0008006" key="3">
    <source>
        <dbReference type="Google" id="ProtNLM"/>
    </source>
</evidence>
<dbReference type="Proteomes" id="UP000229749">
    <property type="component" value="Unassembled WGS sequence"/>
</dbReference>
<accession>A0A2M7XHH0</accession>
<name>A0A2M7XHH0_9BACT</name>
<protein>
    <recommendedName>
        <fullName evidence="3">Lactamase</fullName>
    </recommendedName>
</protein>
<dbReference type="Gene3D" id="3.60.15.10">
    <property type="entry name" value="Ribonuclease Z/Hydroxyacylglutathione hydrolase-like"/>
    <property type="match status" value="1"/>
</dbReference>
<dbReference type="Pfam" id="PF13483">
    <property type="entry name" value="Lactamase_B_3"/>
    <property type="match status" value="1"/>
</dbReference>
<gene>
    <name evidence="1" type="ORF">CO172_02165</name>
</gene>
<dbReference type="PANTHER" id="PTHR39189">
    <property type="entry name" value="UPF0173 METAL-DEPENDENT HYDROLASE YTKL"/>
    <property type="match status" value="1"/>
</dbReference>
<organism evidence="1 2">
    <name type="scientific">Candidatus Uhrbacteria bacterium CG_4_9_14_3_um_filter_36_7</name>
    <dbReference type="NCBI Taxonomy" id="1975033"/>
    <lineage>
        <taxon>Bacteria</taxon>
        <taxon>Candidatus Uhriibacteriota</taxon>
    </lineage>
</organism>
<sequence length="216" mass="24617">MIIRWHGFSCFELGLKRPQQEDVSLIINPFITTEGKPFIKNLPAQIVVFSGGEIKELRDPQVFSDPFFIDEPGEYEIKEACIDAFLAPRFQNLNSKHLIFRFEIEEIHIAHLGVIDRSLEDKELSYLRNIDILLLPVGGGSVMSPKIAVEVIGQIEPRVVIPMMYATPGREESLLTLEDFCKELGTCRQEQVNEYKVSRKDLPDEDMIVVILSPKS</sequence>
<dbReference type="AlphaFoldDB" id="A0A2M7XHH0"/>
<dbReference type="InterPro" id="IPR036866">
    <property type="entry name" value="RibonucZ/Hydroxyglut_hydro"/>
</dbReference>